<sequence>MTIIRVTAPDARLTAGDRARLAEVLTDAVLVPEVGQKVAAARVGFQVQFTELPRDHMAIGGKLLSAYPIPLDVITFEIKVMAAAWPAEVRREVIRNILNGAAEVLGLPEPPPTWWVTFQIIDEGSWGSRGDVLSILDLLDSGVFTPARIEAIRRALC</sequence>
<dbReference type="InterPro" id="IPR014347">
    <property type="entry name" value="Tautomerase/MIF_sf"/>
</dbReference>
<organism evidence="1 2">
    <name type="scientific">Zavarzinia aquatilis</name>
    <dbReference type="NCBI Taxonomy" id="2211142"/>
    <lineage>
        <taxon>Bacteria</taxon>
        <taxon>Pseudomonadati</taxon>
        <taxon>Pseudomonadota</taxon>
        <taxon>Alphaproteobacteria</taxon>
        <taxon>Rhodospirillales</taxon>
        <taxon>Zavarziniaceae</taxon>
        <taxon>Zavarzinia</taxon>
    </lineage>
</organism>
<comment type="caution">
    <text evidence="1">The sequence shown here is derived from an EMBL/GenBank/DDBJ whole genome shotgun (WGS) entry which is preliminary data.</text>
</comment>
<gene>
    <name evidence="1" type="ORF">DKG74_08500</name>
</gene>
<dbReference type="AlphaFoldDB" id="A0A317EFI6"/>
<proteinExistence type="predicted"/>
<dbReference type="OrthoDB" id="4299064at2"/>
<protein>
    <submittedName>
        <fullName evidence="1">Tautomerase enzyme</fullName>
    </submittedName>
</protein>
<dbReference type="EMBL" id="QGLE01000004">
    <property type="protein sequence ID" value="PWR24153.1"/>
    <property type="molecule type" value="Genomic_DNA"/>
</dbReference>
<dbReference type="Gene3D" id="3.30.429.10">
    <property type="entry name" value="Macrophage Migration Inhibitory Factor"/>
    <property type="match status" value="2"/>
</dbReference>
<reference evidence="1 2" key="1">
    <citation type="submission" date="2018-05" db="EMBL/GenBank/DDBJ databases">
        <title>Zavarzinia sp. HR-AS.</title>
        <authorList>
            <person name="Lee Y."/>
            <person name="Jeon C.O."/>
        </authorList>
    </citation>
    <scope>NUCLEOTIDE SEQUENCE [LARGE SCALE GENOMIC DNA]</scope>
    <source>
        <strain evidence="1 2">HR-AS</strain>
    </source>
</reference>
<evidence type="ECO:0000313" key="2">
    <source>
        <dbReference type="Proteomes" id="UP000245461"/>
    </source>
</evidence>
<dbReference type="RefSeq" id="WP_109904698.1">
    <property type="nucleotide sequence ID" value="NZ_QGLE01000004.1"/>
</dbReference>
<dbReference type="Proteomes" id="UP000245461">
    <property type="component" value="Unassembled WGS sequence"/>
</dbReference>
<name>A0A317EFI6_9PROT</name>
<keyword evidence="2" id="KW-1185">Reference proteome</keyword>
<accession>A0A317EFI6</accession>
<evidence type="ECO:0000313" key="1">
    <source>
        <dbReference type="EMBL" id="PWR24153.1"/>
    </source>
</evidence>